<sequence>MASQTEICQMQEVLNALGLAPNLYSMTLKLQFYVYLLTA</sequence>
<dbReference type="Proteomes" id="UP000095283">
    <property type="component" value="Unplaced"/>
</dbReference>
<evidence type="ECO:0000313" key="2">
    <source>
        <dbReference type="WBParaSite" id="Hba_11098"/>
    </source>
</evidence>
<keyword evidence="1" id="KW-1185">Reference proteome</keyword>
<protein>
    <submittedName>
        <fullName evidence="2">Myosin motor domain-containing protein</fullName>
    </submittedName>
</protein>
<accession>A0A1I7X0X7</accession>
<reference evidence="2" key="1">
    <citation type="submission" date="2016-11" db="UniProtKB">
        <authorList>
            <consortium name="WormBaseParasite"/>
        </authorList>
    </citation>
    <scope>IDENTIFICATION</scope>
</reference>
<dbReference type="AlphaFoldDB" id="A0A1I7X0X7"/>
<organism evidence="1 2">
    <name type="scientific">Heterorhabditis bacteriophora</name>
    <name type="common">Entomopathogenic nematode worm</name>
    <dbReference type="NCBI Taxonomy" id="37862"/>
    <lineage>
        <taxon>Eukaryota</taxon>
        <taxon>Metazoa</taxon>
        <taxon>Ecdysozoa</taxon>
        <taxon>Nematoda</taxon>
        <taxon>Chromadorea</taxon>
        <taxon>Rhabditida</taxon>
        <taxon>Rhabditina</taxon>
        <taxon>Rhabditomorpha</taxon>
        <taxon>Strongyloidea</taxon>
        <taxon>Heterorhabditidae</taxon>
        <taxon>Heterorhabditis</taxon>
    </lineage>
</organism>
<name>A0A1I7X0X7_HETBA</name>
<proteinExistence type="predicted"/>
<dbReference type="WBParaSite" id="Hba_11098">
    <property type="protein sequence ID" value="Hba_11098"/>
    <property type="gene ID" value="Hba_11098"/>
</dbReference>
<evidence type="ECO:0000313" key="1">
    <source>
        <dbReference type="Proteomes" id="UP000095283"/>
    </source>
</evidence>